<feature type="signal peptide" evidence="4">
    <location>
        <begin position="1"/>
        <end position="18"/>
    </location>
</feature>
<evidence type="ECO:0000256" key="2">
    <source>
        <dbReference type="ARBA" id="ARBA00009127"/>
    </source>
</evidence>
<dbReference type="EMBL" id="JABCIY010000043">
    <property type="protein sequence ID" value="KAF7195131.1"/>
    <property type="molecule type" value="Genomic_DNA"/>
</dbReference>
<dbReference type="GO" id="GO:0005576">
    <property type="term" value="C:extracellular region"/>
    <property type="evidence" value="ECO:0007669"/>
    <property type="project" value="UniProtKB-SubCell"/>
</dbReference>
<evidence type="ECO:0000256" key="1">
    <source>
        <dbReference type="ARBA" id="ARBA00004613"/>
    </source>
</evidence>
<sequence>MLASILLATAGIPVIASAQSNPVREKRGEIWYDTVKYGPEIELVHLYYDEFPTGVAVSKTGRKFSNYPPGLDANNTNNGSNGKYTIAELLPNNTERAWPSAEMNNPPGGAINYMTFPPSGANYQNYIIGSQSIVIDSADRAWILDTGRALTPNGTLVPASYGGPKLIGVDLTNDQVFQTVVFPTTVAYADSYLNDVRFDLRPEITGSGKGVAYITDSSSEGRTGIITVDLGTGDSWRHLDGHPSVRPEAQFLPFVWGLPLYAQSGGTLTFQNAGSDGIALSSDFETLFYKPFGGRHLYSIPTSRLRDRSPTSELLAQASINNLGETGFTDGMETDTNGYIYHGNLEVNASGFYNPANGTDSIFVRDERINWVDTFSVSEDGWMYFTNNQLVFGEAKRRPFSLWRVKLPDGGRKIGVDYGNVNGE</sequence>
<evidence type="ECO:0000256" key="4">
    <source>
        <dbReference type="SAM" id="SignalP"/>
    </source>
</evidence>
<name>A0A8H6RQ70_9PEZI</name>
<dbReference type="Gene3D" id="2.120.10.30">
    <property type="entry name" value="TolB, C-terminal domain"/>
    <property type="match status" value="1"/>
</dbReference>
<comment type="subcellular location">
    <subcellularLocation>
        <location evidence="1">Secreted</location>
    </subcellularLocation>
</comment>
<organism evidence="5 6">
    <name type="scientific">Pseudocercospora fuligena</name>
    <dbReference type="NCBI Taxonomy" id="685502"/>
    <lineage>
        <taxon>Eukaryota</taxon>
        <taxon>Fungi</taxon>
        <taxon>Dikarya</taxon>
        <taxon>Ascomycota</taxon>
        <taxon>Pezizomycotina</taxon>
        <taxon>Dothideomycetes</taxon>
        <taxon>Dothideomycetidae</taxon>
        <taxon>Mycosphaerellales</taxon>
        <taxon>Mycosphaerellaceae</taxon>
        <taxon>Pseudocercospora</taxon>
    </lineage>
</organism>
<dbReference type="InterPro" id="IPR017996">
    <property type="entry name" value="MRJP/yellow-related"/>
</dbReference>
<comment type="similarity">
    <text evidence="2">Belongs to the major royal jelly protein family.</text>
</comment>
<feature type="chain" id="PRO_5034112475" description="Major royal jelly protein" evidence="4">
    <location>
        <begin position="19"/>
        <end position="424"/>
    </location>
</feature>
<accession>A0A8H6RQ70</accession>
<evidence type="ECO:0008006" key="7">
    <source>
        <dbReference type="Google" id="ProtNLM"/>
    </source>
</evidence>
<evidence type="ECO:0000313" key="6">
    <source>
        <dbReference type="Proteomes" id="UP000660729"/>
    </source>
</evidence>
<evidence type="ECO:0000256" key="3">
    <source>
        <dbReference type="ARBA" id="ARBA00022525"/>
    </source>
</evidence>
<protein>
    <recommendedName>
        <fullName evidence="7">Major royal jelly protein</fullName>
    </recommendedName>
</protein>
<proteinExistence type="inferred from homology"/>
<reference evidence="5" key="1">
    <citation type="submission" date="2020-04" db="EMBL/GenBank/DDBJ databases">
        <title>Draft genome resource of the tomato pathogen Pseudocercospora fuligena.</title>
        <authorList>
            <person name="Zaccaron A."/>
        </authorList>
    </citation>
    <scope>NUCLEOTIDE SEQUENCE</scope>
    <source>
        <strain evidence="5">PF001</strain>
    </source>
</reference>
<dbReference type="AlphaFoldDB" id="A0A8H6RQ70"/>
<dbReference type="PANTHER" id="PTHR10009:SF18">
    <property type="entry name" value="PROTEIN YELLOW-LIKE PROTEIN"/>
    <property type="match status" value="1"/>
</dbReference>
<gene>
    <name evidence="5" type="ORF">HII31_03599</name>
</gene>
<dbReference type="InterPro" id="IPR011042">
    <property type="entry name" value="6-blade_b-propeller_TolB-like"/>
</dbReference>
<keyword evidence="4" id="KW-0732">Signal</keyword>
<keyword evidence="6" id="KW-1185">Reference proteome</keyword>
<evidence type="ECO:0000313" key="5">
    <source>
        <dbReference type="EMBL" id="KAF7195131.1"/>
    </source>
</evidence>
<dbReference type="Pfam" id="PF03022">
    <property type="entry name" value="MRJP"/>
    <property type="match status" value="1"/>
</dbReference>
<comment type="caution">
    <text evidence="5">The sequence shown here is derived from an EMBL/GenBank/DDBJ whole genome shotgun (WGS) entry which is preliminary data.</text>
</comment>
<dbReference type="SUPFAM" id="SSF101898">
    <property type="entry name" value="NHL repeat"/>
    <property type="match status" value="1"/>
</dbReference>
<dbReference type="Proteomes" id="UP000660729">
    <property type="component" value="Unassembled WGS sequence"/>
</dbReference>
<dbReference type="OrthoDB" id="7776143at2759"/>
<dbReference type="PANTHER" id="PTHR10009">
    <property type="entry name" value="PROTEIN YELLOW-RELATED"/>
    <property type="match status" value="1"/>
</dbReference>
<keyword evidence="3" id="KW-0964">Secreted</keyword>